<dbReference type="SUPFAM" id="SSF54236">
    <property type="entry name" value="Ubiquitin-like"/>
    <property type="match status" value="1"/>
</dbReference>
<sequence>MSEARRNDDAQGSYNASTNAAFDSQARLIALQIRSLEHRTHSVTVPRNSSVLHLKNEIQAVFDVESGRQRLIFQGRVLKDDKHLTDYANLDDGKVLHLVVRPPDAPQNPMNDEPRTQIPRRTYGRASRAFPAFSSRIPMMEGYALITLDTTMGDLGDSNSLFSSVLNGISGLSNGGRSGRTSTLNVTPEANGRRTSQAQTAPGATSSVTGSPLEFNFGHRSFADLPLPPSLASTTTSDIRSSMGLPFPVHISSISTSSASSAEQMQEIRARLRGDGNSQTAQVGLVLNELADLMESASPRLREVANALQDDTPYTDEQRNLRLYRRVLRTARVVQGMSLIHHFLGSVLASADIDRRTRPAQTDTSSENNPRRTPQSRTAEKASTNTTSDDNKTHSEEKADDTSAPGTSSGKRKATHDGSQSSKKQKGKGKEKTD</sequence>
<feature type="compositionally biased region" description="Polar residues" evidence="1">
    <location>
        <begin position="359"/>
        <end position="388"/>
    </location>
</feature>
<reference evidence="3" key="1">
    <citation type="submission" date="2020-01" db="EMBL/GenBank/DDBJ databases">
        <title>Genome Sequencing of Three Apophysomyces-Like Fungal Strains Confirms a Novel Fungal Genus in the Mucoromycota with divergent Burkholderia-like Endosymbiotic Bacteria.</title>
        <authorList>
            <person name="Stajich J.E."/>
            <person name="Macias A.M."/>
            <person name="Carter-House D."/>
            <person name="Lovett B."/>
            <person name="Kasson L.R."/>
            <person name="Berry K."/>
            <person name="Grigoriev I."/>
            <person name="Chang Y."/>
            <person name="Spatafora J."/>
            <person name="Kasson M.T."/>
        </authorList>
    </citation>
    <scope>NUCLEOTIDE SEQUENCE</scope>
    <source>
        <strain evidence="3">NRRL A-21654</strain>
    </source>
</reference>
<protein>
    <recommendedName>
        <fullName evidence="2">Ubiquitin-like domain-containing protein</fullName>
    </recommendedName>
</protein>
<keyword evidence="4" id="KW-1185">Reference proteome</keyword>
<accession>A0A8H7BWP6</accession>
<name>A0A8H7BWP6_9FUNG</name>
<feature type="region of interest" description="Disordered" evidence="1">
    <location>
        <begin position="172"/>
        <end position="210"/>
    </location>
</feature>
<feature type="domain" description="Ubiquitin-like" evidence="2">
    <location>
        <begin position="29"/>
        <end position="105"/>
    </location>
</feature>
<gene>
    <name evidence="3" type="ORF">EC973_003230</name>
</gene>
<feature type="region of interest" description="Disordered" evidence="1">
    <location>
        <begin position="355"/>
        <end position="434"/>
    </location>
</feature>
<dbReference type="PANTHER" id="PTHR15204:SF0">
    <property type="entry name" value="LARGE PROLINE-RICH PROTEIN BAG6"/>
    <property type="match status" value="1"/>
</dbReference>
<proteinExistence type="predicted"/>
<organism evidence="3 4">
    <name type="scientific">Apophysomyces ossiformis</name>
    <dbReference type="NCBI Taxonomy" id="679940"/>
    <lineage>
        <taxon>Eukaryota</taxon>
        <taxon>Fungi</taxon>
        <taxon>Fungi incertae sedis</taxon>
        <taxon>Mucoromycota</taxon>
        <taxon>Mucoromycotina</taxon>
        <taxon>Mucoromycetes</taxon>
        <taxon>Mucorales</taxon>
        <taxon>Mucorineae</taxon>
        <taxon>Mucoraceae</taxon>
        <taxon>Apophysomyces</taxon>
    </lineage>
</organism>
<dbReference type="OrthoDB" id="419317at2759"/>
<dbReference type="InterPro" id="IPR000626">
    <property type="entry name" value="Ubiquitin-like_dom"/>
</dbReference>
<feature type="compositionally biased region" description="Polar residues" evidence="1">
    <location>
        <begin position="179"/>
        <end position="210"/>
    </location>
</feature>
<dbReference type="GO" id="GO:0071818">
    <property type="term" value="C:BAT3 complex"/>
    <property type="evidence" value="ECO:0007669"/>
    <property type="project" value="TreeGrafter"/>
</dbReference>
<dbReference type="Proteomes" id="UP000605846">
    <property type="component" value="Unassembled WGS sequence"/>
</dbReference>
<dbReference type="Gene3D" id="3.10.20.90">
    <property type="entry name" value="Phosphatidylinositol 3-kinase Catalytic Subunit, Chain A, domain 1"/>
    <property type="match status" value="1"/>
</dbReference>
<dbReference type="SMART" id="SM00213">
    <property type="entry name" value="UBQ"/>
    <property type="match status" value="1"/>
</dbReference>
<evidence type="ECO:0000259" key="2">
    <source>
        <dbReference type="PROSITE" id="PS50053"/>
    </source>
</evidence>
<dbReference type="PANTHER" id="PTHR15204">
    <property type="entry name" value="LARGE PROLINE-RICH PROTEIN BAG6"/>
    <property type="match status" value="1"/>
</dbReference>
<dbReference type="AlphaFoldDB" id="A0A8H7BWP6"/>
<dbReference type="GO" id="GO:0031593">
    <property type="term" value="F:polyubiquitin modification-dependent protein binding"/>
    <property type="evidence" value="ECO:0007669"/>
    <property type="project" value="TreeGrafter"/>
</dbReference>
<evidence type="ECO:0000313" key="4">
    <source>
        <dbReference type="Proteomes" id="UP000605846"/>
    </source>
</evidence>
<dbReference type="InterPro" id="IPR029071">
    <property type="entry name" value="Ubiquitin-like_domsf"/>
</dbReference>
<dbReference type="GO" id="GO:0036503">
    <property type="term" value="P:ERAD pathway"/>
    <property type="evidence" value="ECO:0007669"/>
    <property type="project" value="TreeGrafter"/>
</dbReference>
<evidence type="ECO:0000313" key="3">
    <source>
        <dbReference type="EMBL" id="KAF7732485.1"/>
    </source>
</evidence>
<dbReference type="EMBL" id="JABAYA010000002">
    <property type="protein sequence ID" value="KAF7732485.1"/>
    <property type="molecule type" value="Genomic_DNA"/>
</dbReference>
<dbReference type="Pfam" id="PF00240">
    <property type="entry name" value="ubiquitin"/>
    <property type="match status" value="1"/>
</dbReference>
<dbReference type="GO" id="GO:0051787">
    <property type="term" value="F:misfolded protein binding"/>
    <property type="evidence" value="ECO:0007669"/>
    <property type="project" value="TreeGrafter"/>
</dbReference>
<dbReference type="PROSITE" id="PS50053">
    <property type="entry name" value="UBIQUITIN_2"/>
    <property type="match status" value="1"/>
</dbReference>
<comment type="caution">
    <text evidence="3">The sequence shown here is derived from an EMBL/GenBank/DDBJ whole genome shotgun (WGS) entry which is preliminary data.</text>
</comment>
<evidence type="ECO:0000256" key="1">
    <source>
        <dbReference type="SAM" id="MobiDB-lite"/>
    </source>
</evidence>
<feature type="compositionally biased region" description="Basic and acidic residues" evidence="1">
    <location>
        <begin position="389"/>
        <end position="401"/>
    </location>
</feature>